<dbReference type="NCBIfam" id="TIGR00410">
    <property type="entry name" value="lacE"/>
    <property type="match status" value="1"/>
</dbReference>
<dbReference type="STRING" id="100884.GCA_000269565_00596"/>
<keyword evidence="4 8" id="KW-0762">Sugar transport</keyword>
<dbReference type="InterPro" id="IPR003352">
    <property type="entry name" value="PTS_EIIC"/>
</dbReference>
<feature type="transmembrane region" description="Helical" evidence="9">
    <location>
        <begin position="371"/>
        <end position="390"/>
    </location>
</feature>
<feature type="transmembrane region" description="Helical" evidence="9">
    <location>
        <begin position="233"/>
        <end position="253"/>
    </location>
</feature>
<evidence type="ECO:0000313" key="12">
    <source>
        <dbReference type="Proteomes" id="UP000003157"/>
    </source>
</evidence>
<dbReference type="EMBL" id="ADKX01000049">
    <property type="protein sequence ID" value="EFW03234.1"/>
    <property type="molecule type" value="Genomic_DNA"/>
</dbReference>
<evidence type="ECO:0000256" key="8">
    <source>
        <dbReference type="PIRNR" id="PIRNR006351"/>
    </source>
</evidence>
<keyword evidence="5 9" id="KW-0812">Transmembrane</keyword>
<feature type="transmembrane region" description="Helical" evidence="9">
    <location>
        <begin position="289"/>
        <end position="309"/>
    </location>
</feature>
<accession>E7GFH3</accession>
<keyword evidence="6 9" id="KW-1133">Transmembrane helix</keyword>
<evidence type="ECO:0000256" key="3">
    <source>
        <dbReference type="ARBA" id="ARBA00022475"/>
    </source>
</evidence>
<dbReference type="PIRSF" id="PIRSF006351">
    <property type="entry name" value="PTS_EIIC-Cellobiose"/>
    <property type="match status" value="1"/>
</dbReference>
<organism evidence="11 12">
    <name type="scientific">Coprobacillus cateniformis</name>
    <dbReference type="NCBI Taxonomy" id="100884"/>
    <lineage>
        <taxon>Bacteria</taxon>
        <taxon>Bacillati</taxon>
        <taxon>Bacillota</taxon>
        <taxon>Erysipelotrichia</taxon>
        <taxon>Erysipelotrichales</taxon>
        <taxon>Coprobacillaceae</taxon>
        <taxon>Coprobacillus</taxon>
    </lineage>
</organism>
<dbReference type="GO" id="GO:0009401">
    <property type="term" value="P:phosphoenolpyruvate-dependent sugar phosphotransferase system"/>
    <property type="evidence" value="ECO:0007669"/>
    <property type="project" value="InterPro"/>
</dbReference>
<evidence type="ECO:0000313" key="11">
    <source>
        <dbReference type="EMBL" id="EFW03234.1"/>
    </source>
</evidence>
<evidence type="ECO:0000259" key="10">
    <source>
        <dbReference type="PROSITE" id="PS51105"/>
    </source>
</evidence>
<feature type="transmembrane region" description="Helical" evidence="9">
    <location>
        <begin position="344"/>
        <end position="364"/>
    </location>
</feature>
<feature type="transmembrane region" description="Helical" evidence="9">
    <location>
        <begin position="69"/>
        <end position="92"/>
    </location>
</feature>
<dbReference type="OrthoDB" id="1641940at2"/>
<protein>
    <recommendedName>
        <fullName evidence="8">Permease IIC component</fullName>
    </recommendedName>
</protein>
<dbReference type="GeneID" id="78228497"/>
<evidence type="ECO:0000256" key="9">
    <source>
        <dbReference type="SAM" id="Phobius"/>
    </source>
</evidence>
<evidence type="ECO:0000256" key="2">
    <source>
        <dbReference type="ARBA" id="ARBA00022448"/>
    </source>
</evidence>
<keyword evidence="3 8" id="KW-1003">Cell membrane</keyword>
<feature type="transmembrane region" description="Helical" evidence="9">
    <location>
        <begin position="145"/>
        <end position="167"/>
    </location>
</feature>
<dbReference type="HOGENOM" id="CLU_029688_1_0_9"/>
<dbReference type="PROSITE" id="PS51105">
    <property type="entry name" value="PTS_EIIC_TYPE_3"/>
    <property type="match status" value="1"/>
</dbReference>
<evidence type="ECO:0000256" key="1">
    <source>
        <dbReference type="ARBA" id="ARBA00004651"/>
    </source>
</evidence>
<keyword evidence="2 8" id="KW-0813">Transport</keyword>
<dbReference type="InterPro" id="IPR051088">
    <property type="entry name" value="PTS_Sugar-EIIC/EIIB"/>
</dbReference>
<comment type="subcellular location">
    <subcellularLocation>
        <location evidence="1">Cell membrane</location>
        <topology evidence="1">Multi-pass membrane protein</topology>
    </subcellularLocation>
</comment>
<dbReference type="RefSeq" id="WP_008790598.1">
    <property type="nucleotide sequence ID" value="NZ_AKCB01000001.1"/>
</dbReference>
<proteinExistence type="predicted"/>
<evidence type="ECO:0000256" key="7">
    <source>
        <dbReference type="ARBA" id="ARBA00023136"/>
    </source>
</evidence>
<sequence length="442" mass="48102">MSKLKNYFEEKIVPNIDKFTNARYVKIIMDGFMGVSALTIGGSIFMLIRSLPLGDWYTNFLTSTGLVDILNFPVMITSDLISLYLVIALGYFTAKSFGKNPFSGAMISLGALLLLTPFETAAVLTDAVGAEVSGIVNNVLPVSSFGATGLFLAMIAGIAGARIYVWCLDKNIKIKMPASVPPNVSNMFETMIPAGLVFIIFMLIRIALSYTTYGTAQNLIYTLLQQPLTNVDGGFWGFVIYTLIGHILWLFGVHGTMVTYAAMAPIYNAMAMANLSAFAAGTACPYPEWNFLCYTLIGGVGSTLALNLLMLTRAKSSQFKTLGKLTIATSLFNINEPIMFGSPVIMNINLAIPFIACPMVNLFLSSLVTRIGLVAAPTGAAINTFMPFGFYQSLNNGSWTGVVWAIALVAIDLIIYYPFFKRQDSINLKNEIQLSEQEVVNE</sequence>
<evidence type="ECO:0000256" key="5">
    <source>
        <dbReference type="ARBA" id="ARBA00022692"/>
    </source>
</evidence>
<comment type="caution">
    <text evidence="11">The sequence shown here is derived from an EMBL/GenBank/DDBJ whole genome shotgun (WGS) entry which is preliminary data.</text>
</comment>
<gene>
    <name evidence="11" type="ORF">HMPREF9488_03516</name>
</gene>
<dbReference type="InterPro" id="IPR004796">
    <property type="entry name" value="PTS_IIC_cello"/>
</dbReference>
<evidence type="ECO:0000256" key="4">
    <source>
        <dbReference type="ARBA" id="ARBA00022597"/>
    </source>
</evidence>
<name>E7GFH3_9FIRM</name>
<dbReference type="PANTHER" id="PTHR33989:SF4">
    <property type="entry name" value="PTS SYSTEM N,N'-DIACETYLCHITOBIOSE-SPECIFIC EIIC COMPONENT"/>
    <property type="match status" value="1"/>
</dbReference>
<keyword evidence="7 8" id="KW-0472">Membrane</keyword>
<dbReference type="AlphaFoldDB" id="E7GFH3"/>
<dbReference type="GO" id="GO:0005886">
    <property type="term" value="C:plasma membrane"/>
    <property type="evidence" value="ECO:0007669"/>
    <property type="project" value="UniProtKB-SubCell"/>
</dbReference>
<dbReference type="eggNOG" id="COG1455">
    <property type="taxonomic scope" value="Bacteria"/>
</dbReference>
<comment type="function">
    <text evidence="8">The phosphoenolpyruvate-dependent sugar phosphotransferase system (PTS), a major carbohydrate active -transport system, catalyzes the phosphorylation of incoming sugar substrates concomitant with their translocation across the cell membrane.</text>
</comment>
<keyword evidence="12" id="KW-1185">Reference proteome</keyword>
<dbReference type="GO" id="GO:1901264">
    <property type="term" value="P:carbohydrate derivative transport"/>
    <property type="evidence" value="ECO:0007669"/>
    <property type="project" value="TreeGrafter"/>
</dbReference>
<reference evidence="11 12" key="1">
    <citation type="submission" date="2010-12" db="EMBL/GenBank/DDBJ databases">
        <title>The Genome Sequence of Coprobacillus sp. strain 29_1.</title>
        <authorList>
            <consortium name="The Broad Institute Genome Sequencing Platform"/>
            <person name="Earl A."/>
            <person name="Ward D."/>
            <person name="Feldgarden M."/>
            <person name="Gevers D."/>
            <person name="Daigneault M."/>
            <person name="Sibley C.D."/>
            <person name="White A."/>
            <person name="Strauss J."/>
            <person name="Allen-Vercoe E."/>
            <person name="Young S.K."/>
            <person name="Zeng Q."/>
            <person name="Gargeya S."/>
            <person name="Fitzgerald M."/>
            <person name="Haas B."/>
            <person name="Abouelleil A."/>
            <person name="Alvarado L."/>
            <person name="Arachchi H.M."/>
            <person name="Berlin A."/>
            <person name="Brown A."/>
            <person name="Chapman S.B."/>
            <person name="Chen Z."/>
            <person name="Dunbar C."/>
            <person name="Freedman E."/>
            <person name="Gearin G."/>
            <person name="Gellesch M."/>
            <person name="Goldberg J."/>
            <person name="Griggs A."/>
            <person name="Gujja S."/>
            <person name="Heilman E."/>
            <person name="Heiman D."/>
            <person name="Howarth C."/>
            <person name="Larson L."/>
            <person name="Lui A."/>
            <person name="MacDonald P.J.P."/>
            <person name="Mehta T."/>
            <person name="Montmayeur A."/>
            <person name="Murphy C."/>
            <person name="Neiman D."/>
            <person name="Pearson M."/>
            <person name="Priest M."/>
            <person name="Roberts A."/>
            <person name="Saif S."/>
            <person name="Shea T."/>
            <person name="Shenoy N."/>
            <person name="Sisk P."/>
            <person name="Stolte C."/>
            <person name="Sykes S."/>
            <person name="White J."/>
            <person name="Yandava C."/>
            <person name="Nusbaum C."/>
            <person name="Birren B."/>
        </authorList>
    </citation>
    <scope>NUCLEOTIDE SEQUENCE [LARGE SCALE GENOMIC DNA]</scope>
    <source>
        <strain evidence="11 12">29_1</strain>
    </source>
</reference>
<dbReference type="Pfam" id="PF02378">
    <property type="entry name" value="PTS_EIIC"/>
    <property type="match status" value="1"/>
</dbReference>
<feature type="transmembrane region" description="Helical" evidence="9">
    <location>
        <begin position="104"/>
        <end position="125"/>
    </location>
</feature>
<feature type="transmembrane region" description="Helical" evidence="9">
    <location>
        <begin position="27"/>
        <end position="49"/>
    </location>
</feature>
<dbReference type="PANTHER" id="PTHR33989">
    <property type="match status" value="1"/>
</dbReference>
<feature type="transmembrane region" description="Helical" evidence="9">
    <location>
        <begin position="402"/>
        <end position="420"/>
    </location>
</feature>
<dbReference type="Proteomes" id="UP000003157">
    <property type="component" value="Unassembled WGS sequence"/>
</dbReference>
<dbReference type="GO" id="GO:0008982">
    <property type="term" value="F:protein-N(PI)-phosphohistidine-sugar phosphotransferase activity"/>
    <property type="evidence" value="ECO:0007669"/>
    <property type="project" value="UniProtKB-UniRule"/>
</dbReference>
<feature type="domain" description="PTS EIIC type-3" evidence="10">
    <location>
        <begin position="8"/>
        <end position="419"/>
    </location>
</feature>
<dbReference type="InterPro" id="IPR004501">
    <property type="entry name" value="PTS_EIIC_3"/>
</dbReference>
<feature type="transmembrane region" description="Helical" evidence="9">
    <location>
        <begin position="188"/>
        <end position="213"/>
    </location>
</feature>
<evidence type="ECO:0000256" key="6">
    <source>
        <dbReference type="ARBA" id="ARBA00022989"/>
    </source>
</evidence>